<dbReference type="PROSITE" id="PS51198">
    <property type="entry name" value="UVRD_HELICASE_ATP_BIND"/>
    <property type="match status" value="1"/>
</dbReference>
<evidence type="ECO:0000256" key="8">
    <source>
        <dbReference type="ARBA" id="ARBA00034617"/>
    </source>
</evidence>
<evidence type="ECO:0000313" key="16">
    <source>
        <dbReference type="Proteomes" id="UP001596067"/>
    </source>
</evidence>
<evidence type="ECO:0000256" key="12">
    <source>
        <dbReference type="SAM" id="MobiDB-lite"/>
    </source>
</evidence>
<accession>A0ABW1EUK2</accession>
<comment type="similarity">
    <text evidence="1 11">Belongs to the helicase family. UvrD subfamily.</text>
</comment>
<evidence type="ECO:0000313" key="15">
    <source>
        <dbReference type="EMBL" id="MFC5885479.1"/>
    </source>
</evidence>
<reference evidence="16" key="1">
    <citation type="journal article" date="2019" name="Int. J. Syst. Evol. Microbiol.">
        <title>The Global Catalogue of Microorganisms (GCM) 10K type strain sequencing project: providing services to taxonomists for standard genome sequencing and annotation.</title>
        <authorList>
            <consortium name="The Broad Institute Genomics Platform"/>
            <consortium name="The Broad Institute Genome Sequencing Center for Infectious Disease"/>
            <person name="Wu L."/>
            <person name="Ma J."/>
        </authorList>
    </citation>
    <scope>NUCLEOTIDE SEQUENCE [LARGE SCALE GENOMIC DNA]</scope>
    <source>
        <strain evidence="16">CGMCC 4.1469</strain>
    </source>
</reference>
<evidence type="ECO:0000256" key="11">
    <source>
        <dbReference type="RuleBase" id="RU364053"/>
    </source>
</evidence>
<evidence type="ECO:0000256" key="1">
    <source>
        <dbReference type="ARBA" id="ARBA00009922"/>
    </source>
</evidence>
<dbReference type="InterPro" id="IPR005751">
    <property type="entry name" value="ATP-dep_DNA_helicase_PcrA"/>
</dbReference>
<feature type="region of interest" description="Disordered" evidence="12">
    <location>
        <begin position="767"/>
        <end position="813"/>
    </location>
</feature>
<comment type="catalytic activity">
    <reaction evidence="8">
        <text>Couples ATP hydrolysis with the unwinding of duplex DNA by translocating in the 3'-5' direction.</text>
        <dbReference type="EC" id="5.6.2.4"/>
    </reaction>
</comment>
<dbReference type="NCBIfam" id="TIGR01073">
    <property type="entry name" value="pcrA"/>
    <property type="match status" value="1"/>
</dbReference>
<sequence>MSSLFDDLPLPGFEAPAAGSKQQPAPIDEEPPPYEDDLPYEAYEESIPEGLFQTDHAAEAERDAWYRNGAARTVVDPAQLLEGMNDPQREAVLHAGSPLLIVAGAGSGKTRVLTHRIAHLLGARGVQPGEILAITFTNKAAGEMRERVEQLVGPRARAMWVSTFHSACVRILRRESKLLGFTSSFSIYDSADSQRLMSLVCRDLDLDPKQFPPKSFTAKISNLKNELIDEETYADQAANPTEKKLAEAYFLYQRRLREANALDFDDIIMTTVNLLQAFPDVAEHYRRRFRHILVDEYQDTNHAQYTLVRELSGGAVADAPKRTADGDYVNPAAGRLAEVPPAELCVVGDADQSIYAFRGATIRNILQFEEDYPNATTILLEQNYRSTQTILSAANAVIERNANRREKKLWTAGEHGEKVVGYVADDEHGEAQFIADEIDRLTDKDEAKPGDVAIFYRTNAQSRVFEEVFIRVGLPYKVVGGVRFYERKEVRDVLAYLRVLSNPEDTVPLRRILNVPKRGIGERAEAMIDALASRERISFAQALVRVDEAYGMAARSANAVKKFNQLMAGLRQVVESGAGPAAVLEAVLEETGYLAELQASTDPQDETRVENLQELASVALEYEQDPGERPDAGEEGTPPVGSLADFLERVALVADSDQIPDEDEEGQGVITMMTLHTAKGLEFPVVFLTGMEDGIFPHMRALNQVKELEEERRLAYVGLTRARERLYLTRSVLRSAWGQPAYNPASRFLEEIPDSLVEWKRTGAASAPASRGYSSGSSWGGRSGGSGGGSARGTARGSAAASPKAGWGQSARRSGAAVEREVVGLAVGDRVTHDTFGLGTVVATTGVGDKAQATVDFGTEGRKQLLLRYAPVEKL</sequence>
<dbReference type="InterPro" id="IPR014017">
    <property type="entry name" value="DNA_helicase_UvrD-like_C"/>
</dbReference>
<evidence type="ECO:0000256" key="3">
    <source>
        <dbReference type="ARBA" id="ARBA00022801"/>
    </source>
</evidence>
<feature type="binding site" evidence="10">
    <location>
        <begin position="103"/>
        <end position="110"/>
    </location>
    <ligand>
        <name>ATP</name>
        <dbReference type="ChEBI" id="CHEBI:30616"/>
    </ligand>
</feature>
<keyword evidence="16" id="KW-1185">Reference proteome</keyword>
<dbReference type="Gene3D" id="3.40.50.300">
    <property type="entry name" value="P-loop containing nucleotide triphosphate hydrolases"/>
    <property type="match status" value="2"/>
</dbReference>
<name>A0ABW1EUK2_9ACTN</name>
<evidence type="ECO:0000256" key="10">
    <source>
        <dbReference type="PROSITE-ProRule" id="PRU00560"/>
    </source>
</evidence>
<dbReference type="InterPro" id="IPR000212">
    <property type="entry name" value="DNA_helicase_UvrD/REP"/>
</dbReference>
<organism evidence="15 16">
    <name type="scientific">Kitasatospora aburaviensis</name>
    <dbReference type="NCBI Taxonomy" id="67265"/>
    <lineage>
        <taxon>Bacteria</taxon>
        <taxon>Bacillati</taxon>
        <taxon>Actinomycetota</taxon>
        <taxon>Actinomycetes</taxon>
        <taxon>Kitasatosporales</taxon>
        <taxon>Streptomycetaceae</taxon>
        <taxon>Kitasatospora</taxon>
    </lineage>
</organism>
<feature type="domain" description="UvrD-like helicase ATP-binding" evidence="13">
    <location>
        <begin position="82"/>
        <end position="387"/>
    </location>
</feature>
<dbReference type="GO" id="GO:0003678">
    <property type="term" value="F:DNA helicase activity"/>
    <property type="evidence" value="ECO:0007669"/>
    <property type="project" value="UniProtKB-EC"/>
</dbReference>
<dbReference type="InterPro" id="IPR027417">
    <property type="entry name" value="P-loop_NTPase"/>
</dbReference>
<keyword evidence="6 11" id="KW-0238">DNA-binding</keyword>
<evidence type="ECO:0000259" key="13">
    <source>
        <dbReference type="PROSITE" id="PS51198"/>
    </source>
</evidence>
<comment type="caution">
    <text evidence="15">The sequence shown here is derived from an EMBL/GenBank/DDBJ whole genome shotgun (WGS) entry which is preliminary data.</text>
</comment>
<keyword evidence="2 10" id="KW-0547">Nucleotide-binding</keyword>
<dbReference type="Proteomes" id="UP001596067">
    <property type="component" value="Unassembled WGS sequence"/>
</dbReference>
<dbReference type="Gene3D" id="1.10.10.160">
    <property type="match status" value="1"/>
</dbReference>
<dbReference type="EC" id="5.6.2.4" evidence="11"/>
<dbReference type="RefSeq" id="WP_313764148.1">
    <property type="nucleotide sequence ID" value="NZ_BAAAVH010000121.1"/>
</dbReference>
<keyword evidence="4 10" id="KW-0347">Helicase</keyword>
<evidence type="ECO:0000256" key="4">
    <source>
        <dbReference type="ARBA" id="ARBA00022806"/>
    </source>
</evidence>
<dbReference type="GO" id="GO:0016787">
    <property type="term" value="F:hydrolase activity"/>
    <property type="evidence" value="ECO:0007669"/>
    <property type="project" value="UniProtKB-KW"/>
</dbReference>
<feature type="compositionally biased region" description="Low complexity" evidence="12">
    <location>
        <begin position="767"/>
        <end position="777"/>
    </location>
</feature>
<feature type="compositionally biased region" description="Acidic residues" evidence="12">
    <location>
        <begin position="27"/>
        <end position="39"/>
    </location>
</feature>
<comment type="catalytic activity">
    <reaction evidence="9 11">
        <text>ATP + H2O = ADP + phosphate + H(+)</text>
        <dbReference type="Rhea" id="RHEA:13065"/>
        <dbReference type="ChEBI" id="CHEBI:15377"/>
        <dbReference type="ChEBI" id="CHEBI:15378"/>
        <dbReference type="ChEBI" id="CHEBI:30616"/>
        <dbReference type="ChEBI" id="CHEBI:43474"/>
        <dbReference type="ChEBI" id="CHEBI:456216"/>
        <dbReference type="EC" id="5.6.2.4"/>
    </reaction>
</comment>
<proteinExistence type="inferred from homology"/>
<evidence type="ECO:0000256" key="6">
    <source>
        <dbReference type="ARBA" id="ARBA00023125"/>
    </source>
</evidence>
<protein>
    <recommendedName>
        <fullName evidence="11">ATP-dependent DNA helicase</fullName>
        <ecNumber evidence="11">5.6.2.4</ecNumber>
    </recommendedName>
</protein>
<dbReference type="EMBL" id="JBHSOD010000009">
    <property type="protein sequence ID" value="MFC5885479.1"/>
    <property type="molecule type" value="Genomic_DNA"/>
</dbReference>
<keyword evidence="5 10" id="KW-0067">ATP-binding</keyword>
<keyword evidence="7" id="KW-0413">Isomerase</keyword>
<dbReference type="Pfam" id="PF13361">
    <property type="entry name" value="UvrD_C"/>
    <property type="match status" value="1"/>
</dbReference>
<dbReference type="InterPro" id="IPR013986">
    <property type="entry name" value="DExx_box_DNA_helicase_dom_sf"/>
</dbReference>
<evidence type="ECO:0000256" key="5">
    <source>
        <dbReference type="ARBA" id="ARBA00022840"/>
    </source>
</evidence>
<dbReference type="CDD" id="cd17932">
    <property type="entry name" value="DEXQc_UvrD"/>
    <property type="match status" value="1"/>
</dbReference>
<dbReference type="InterPro" id="IPR014016">
    <property type="entry name" value="UvrD-like_ATP-bd"/>
</dbReference>
<evidence type="ECO:0000259" key="14">
    <source>
        <dbReference type="PROSITE" id="PS51217"/>
    </source>
</evidence>
<dbReference type="SUPFAM" id="SSF52540">
    <property type="entry name" value="P-loop containing nucleoside triphosphate hydrolases"/>
    <property type="match status" value="1"/>
</dbReference>
<gene>
    <name evidence="15" type="primary">pcrA</name>
    <name evidence="15" type="ORF">ACFP0N_10895</name>
</gene>
<feature type="compositionally biased region" description="Low complexity" evidence="12">
    <location>
        <begin position="792"/>
        <end position="802"/>
    </location>
</feature>
<feature type="domain" description="UvrD-like helicase C-terminal" evidence="14">
    <location>
        <begin position="388"/>
        <end position="680"/>
    </location>
</feature>
<dbReference type="PANTHER" id="PTHR11070:SF2">
    <property type="entry name" value="ATP-DEPENDENT DNA HELICASE SRS2"/>
    <property type="match status" value="1"/>
</dbReference>
<dbReference type="Gene3D" id="1.10.486.10">
    <property type="entry name" value="PCRA, domain 4"/>
    <property type="match status" value="1"/>
</dbReference>
<keyword evidence="3 10" id="KW-0378">Hydrolase</keyword>
<dbReference type="CDD" id="cd18807">
    <property type="entry name" value="SF1_C_UvrD"/>
    <property type="match status" value="1"/>
</dbReference>
<dbReference type="PROSITE" id="PS51217">
    <property type="entry name" value="UVRD_HELICASE_CTER"/>
    <property type="match status" value="1"/>
</dbReference>
<dbReference type="Pfam" id="PF00580">
    <property type="entry name" value="UvrD-helicase"/>
    <property type="match status" value="1"/>
</dbReference>
<feature type="compositionally biased region" description="Gly residues" evidence="12">
    <location>
        <begin position="778"/>
        <end position="791"/>
    </location>
</feature>
<evidence type="ECO:0000256" key="9">
    <source>
        <dbReference type="ARBA" id="ARBA00048988"/>
    </source>
</evidence>
<feature type="region of interest" description="Disordered" evidence="12">
    <location>
        <begin position="1"/>
        <end position="39"/>
    </location>
</feature>
<dbReference type="Pfam" id="PF21196">
    <property type="entry name" value="PcrA_UvrD_tudor"/>
    <property type="match status" value="1"/>
</dbReference>
<evidence type="ECO:0000256" key="7">
    <source>
        <dbReference type="ARBA" id="ARBA00023235"/>
    </source>
</evidence>
<dbReference type="PANTHER" id="PTHR11070">
    <property type="entry name" value="UVRD / RECB / PCRA DNA HELICASE FAMILY MEMBER"/>
    <property type="match status" value="1"/>
</dbReference>
<evidence type="ECO:0000256" key="2">
    <source>
        <dbReference type="ARBA" id="ARBA00022741"/>
    </source>
</evidence>